<dbReference type="InterPro" id="IPR001647">
    <property type="entry name" value="HTH_TetR"/>
</dbReference>
<dbReference type="PANTHER" id="PTHR30055:SF234">
    <property type="entry name" value="HTH-TYPE TRANSCRIPTIONAL REGULATOR BETI"/>
    <property type="match status" value="1"/>
</dbReference>
<reference evidence="6" key="1">
    <citation type="journal article" date="2014" name="Int. J. Syst. Evol. Microbiol.">
        <title>Complete genome sequence of Corynebacterium casei LMG S-19264T (=DSM 44701T), isolated from a smear-ripened cheese.</title>
        <authorList>
            <consortium name="US DOE Joint Genome Institute (JGI-PGF)"/>
            <person name="Walter F."/>
            <person name="Albersmeier A."/>
            <person name="Kalinowski J."/>
            <person name="Ruckert C."/>
        </authorList>
    </citation>
    <scope>NUCLEOTIDE SEQUENCE</scope>
    <source>
        <strain evidence="6">JCM 3313</strain>
    </source>
</reference>
<dbReference type="InterPro" id="IPR050109">
    <property type="entry name" value="HTH-type_TetR-like_transc_reg"/>
</dbReference>
<dbReference type="PROSITE" id="PS50977">
    <property type="entry name" value="HTH_TETR_2"/>
    <property type="match status" value="1"/>
</dbReference>
<comment type="caution">
    <text evidence="6">The sequence shown here is derived from an EMBL/GenBank/DDBJ whole genome shotgun (WGS) entry which is preliminary data.</text>
</comment>
<dbReference type="EMBL" id="BMRG01000001">
    <property type="protein sequence ID" value="GGP34292.1"/>
    <property type="molecule type" value="Genomic_DNA"/>
</dbReference>
<feature type="domain" description="HTH tetR-type" evidence="5">
    <location>
        <begin position="4"/>
        <end position="65"/>
    </location>
</feature>
<organism evidence="6 7">
    <name type="scientific">Saccharothrix coeruleofusca</name>
    <dbReference type="NCBI Taxonomy" id="33919"/>
    <lineage>
        <taxon>Bacteria</taxon>
        <taxon>Bacillati</taxon>
        <taxon>Actinomycetota</taxon>
        <taxon>Actinomycetes</taxon>
        <taxon>Pseudonocardiales</taxon>
        <taxon>Pseudonocardiaceae</taxon>
        <taxon>Saccharothrix</taxon>
    </lineage>
</organism>
<protein>
    <submittedName>
        <fullName evidence="6">TetR family transcriptional regulator</fullName>
    </submittedName>
</protein>
<dbReference type="InterPro" id="IPR036271">
    <property type="entry name" value="Tet_transcr_reg_TetR-rel_C_sf"/>
</dbReference>
<evidence type="ECO:0000313" key="7">
    <source>
        <dbReference type="Proteomes" id="UP000639606"/>
    </source>
</evidence>
<evidence type="ECO:0000259" key="5">
    <source>
        <dbReference type="PROSITE" id="PS50977"/>
    </source>
</evidence>
<dbReference type="AlphaFoldDB" id="A0A918AGD8"/>
<evidence type="ECO:0000256" key="1">
    <source>
        <dbReference type="ARBA" id="ARBA00023015"/>
    </source>
</evidence>
<sequence length="185" mass="20618">MTEQARRAQIIAAAIEVVAELGYQATSFKRIAQRAGLSSTGLISYHFKGKQELVDEVFAEVLRRFTTFVLDRLDRADTAAGELRAFLSANLRFMAAHRAEAVAFLRLRPHVSEREVAEGDHRKMADLLRAGQAAGEFRDFDPDIMSIFLLALRTGVLTRAADDAAVDIELCERELLIAVELATRR</sequence>
<accession>A0A918AGD8</accession>
<dbReference type="Gene3D" id="1.10.357.10">
    <property type="entry name" value="Tetracycline Repressor, domain 2"/>
    <property type="match status" value="1"/>
</dbReference>
<evidence type="ECO:0000313" key="6">
    <source>
        <dbReference type="EMBL" id="GGP34292.1"/>
    </source>
</evidence>
<reference evidence="6" key="2">
    <citation type="submission" date="2020-09" db="EMBL/GenBank/DDBJ databases">
        <authorList>
            <person name="Sun Q."/>
            <person name="Ohkuma M."/>
        </authorList>
    </citation>
    <scope>NUCLEOTIDE SEQUENCE</scope>
    <source>
        <strain evidence="6">JCM 3313</strain>
    </source>
</reference>
<dbReference type="Pfam" id="PF00440">
    <property type="entry name" value="TetR_N"/>
    <property type="match status" value="1"/>
</dbReference>
<name>A0A918AGD8_9PSEU</name>
<evidence type="ECO:0000256" key="3">
    <source>
        <dbReference type="ARBA" id="ARBA00023163"/>
    </source>
</evidence>
<proteinExistence type="predicted"/>
<keyword evidence="7" id="KW-1185">Reference proteome</keyword>
<dbReference type="SUPFAM" id="SSF46689">
    <property type="entry name" value="Homeodomain-like"/>
    <property type="match status" value="1"/>
</dbReference>
<keyword evidence="3" id="KW-0804">Transcription</keyword>
<evidence type="ECO:0000256" key="4">
    <source>
        <dbReference type="PROSITE-ProRule" id="PRU00335"/>
    </source>
</evidence>
<keyword evidence="2 4" id="KW-0238">DNA-binding</keyword>
<dbReference type="GO" id="GO:0003700">
    <property type="term" value="F:DNA-binding transcription factor activity"/>
    <property type="evidence" value="ECO:0007669"/>
    <property type="project" value="TreeGrafter"/>
</dbReference>
<dbReference type="GO" id="GO:0000976">
    <property type="term" value="F:transcription cis-regulatory region binding"/>
    <property type="evidence" value="ECO:0007669"/>
    <property type="project" value="TreeGrafter"/>
</dbReference>
<dbReference type="Proteomes" id="UP000639606">
    <property type="component" value="Unassembled WGS sequence"/>
</dbReference>
<keyword evidence="1" id="KW-0805">Transcription regulation</keyword>
<dbReference type="SUPFAM" id="SSF48498">
    <property type="entry name" value="Tetracyclin repressor-like, C-terminal domain"/>
    <property type="match status" value="1"/>
</dbReference>
<dbReference type="InterPro" id="IPR009057">
    <property type="entry name" value="Homeodomain-like_sf"/>
</dbReference>
<comment type="caution">
    <text evidence="4">Lacks conserved residue(s) required for the propagation of feature annotation.</text>
</comment>
<evidence type="ECO:0000256" key="2">
    <source>
        <dbReference type="ARBA" id="ARBA00023125"/>
    </source>
</evidence>
<gene>
    <name evidence="6" type="ORF">GCM10010185_01060</name>
</gene>
<dbReference type="PANTHER" id="PTHR30055">
    <property type="entry name" value="HTH-TYPE TRANSCRIPTIONAL REGULATOR RUTR"/>
    <property type="match status" value="1"/>
</dbReference>